<keyword evidence="9" id="KW-1185">Reference proteome</keyword>
<accession>A0A9Q3Q4G6</accession>
<dbReference type="AlphaFoldDB" id="A0A9Q3Q4G6"/>
<keyword evidence="5" id="KW-0378">Hydrolase</keyword>
<comment type="caution">
    <text evidence="8">The sequence shown here is derived from an EMBL/GenBank/DDBJ whole genome shotgun (WGS) entry which is preliminary data.</text>
</comment>
<keyword evidence="2" id="KW-0548">Nucleotidyltransferase</keyword>
<dbReference type="InterPro" id="IPR043502">
    <property type="entry name" value="DNA/RNA_pol_sf"/>
</dbReference>
<dbReference type="GO" id="GO:0016787">
    <property type="term" value="F:hydrolase activity"/>
    <property type="evidence" value="ECO:0007669"/>
    <property type="project" value="UniProtKB-KW"/>
</dbReference>
<keyword evidence="4" id="KW-0255">Endonuclease</keyword>
<dbReference type="InterPro" id="IPR050951">
    <property type="entry name" value="Retrovirus_Pol_polyprotein"/>
</dbReference>
<evidence type="ECO:0000259" key="7">
    <source>
        <dbReference type="Pfam" id="PF17917"/>
    </source>
</evidence>
<dbReference type="GO" id="GO:0004519">
    <property type="term" value="F:endonuclease activity"/>
    <property type="evidence" value="ECO:0007669"/>
    <property type="project" value="UniProtKB-KW"/>
</dbReference>
<dbReference type="InterPro" id="IPR043128">
    <property type="entry name" value="Rev_trsase/Diguanyl_cyclase"/>
</dbReference>
<dbReference type="PANTHER" id="PTHR37984">
    <property type="entry name" value="PROTEIN CBG26694"/>
    <property type="match status" value="1"/>
</dbReference>
<evidence type="ECO:0000256" key="6">
    <source>
        <dbReference type="ARBA" id="ARBA00022918"/>
    </source>
</evidence>
<keyword evidence="6" id="KW-0695">RNA-directed DNA polymerase</keyword>
<dbReference type="Proteomes" id="UP000765509">
    <property type="component" value="Unassembled WGS sequence"/>
</dbReference>
<evidence type="ECO:0000256" key="1">
    <source>
        <dbReference type="ARBA" id="ARBA00022679"/>
    </source>
</evidence>
<evidence type="ECO:0000256" key="3">
    <source>
        <dbReference type="ARBA" id="ARBA00022722"/>
    </source>
</evidence>
<evidence type="ECO:0000256" key="5">
    <source>
        <dbReference type="ARBA" id="ARBA00022801"/>
    </source>
</evidence>
<dbReference type="Gene3D" id="3.30.70.270">
    <property type="match status" value="1"/>
</dbReference>
<keyword evidence="1" id="KW-0808">Transferase</keyword>
<name>A0A9Q3Q4G6_9BASI</name>
<dbReference type="EMBL" id="AVOT02119923">
    <property type="protein sequence ID" value="MBW0585108.1"/>
    <property type="molecule type" value="Genomic_DNA"/>
</dbReference>
<protein>
    <recommendedName>
        <fullName evidence="7">Reverse transcriptase RNase H-like domain-containing protein</fullName>
    </recommendedName>
</protein>
<dbReference type="Pfam" id="PF17917">
    <property type="entry name" value="RT_RNaseH"/>
    <property type="match status" value="1"/>
</dbReference>
<dbReference type="OrthoDB" id="5985335at2759"/>
<feature type="domain" description="Reverse transcriptase RNase H-like" evidence="7">
    <location>
        <begin position="62"/>
        <end position="170"/>
    </location>
</feature>
<proteinExistence type="predicted"/>
<evidence type="ECO:0000256" key="2">
    <source>
        <dbReference type="ARBA" id="ARBA00022695"/>
    </source>
</evidence>
<evidence type="ECO:0000256" key="4">
    <source>
        <dbReference type="ARBA" id="ARBA00022759"/>
    </source>
</evidence>
<dbReference type="PANTHER" id="PTHR37984:SF5">
    <property type="entry name" value="PROTEIN NYNRIN-LIKE"/>
    <property type="match status" value="1"/>
</dbReference>
<dbReference type="CDD" id="cd09274">
    <property type="entry name" value="RNase_HI_RT_Ty3"/>
    <property type="match status" value="1"/>
</dbReference>
<keyword evidence="3" id="KW-0540">Nuclease</keyword>
<organism evidence="8 9">
    <name type="scientific">Austropuccinia psidii MF-1</name>
    <dbReference type="NCBI Taxonomy" id="1389203"/>
    <lineage>
        <taxon>Eukaryota</taxon>
        <taxon>Fungi</taxon>
        <taxon>Dikarya</taxon>
        <taxon>Basidiomycota</taxon>
        <taxon>Pucciniomycotina</taxon>
        <taxon>Pucciniomycetes</taxon>
        <taxon>Pucciniales</taxon>
        <taxon>Sphaerophragmiaceae</taxon>
        <taxon>Austropuccinia</taxon>
    </lineage>
</organism>
<dbReference type="SUPFAM" id="SSF56672">
    <property type="entry name" value="DNA/RNA polymerases"/>
    <property type="match status" value="1"/>
</dbReference>
<sequence>MQSFLGFSNYYRNHIKNFFHITSSSYKLCSKDVVFEIIKEIRDLYESIKHELTNAPVLILPDFELPCKLYIDAACIQGLGAALHQRQTVDGEPREGVICFISKQLKDSEGRYGATQTECLYLVWALEKLHYCLEGAVFEVYKDCTALKSLLNLKTTNTNMLKWQIAIQEYRGNITIIYKEGKSHRNSDGLSRVPLDNVKSNPACDPFVAAKIPIHYMEIDRRRNFRFS</sequence>
<evidence type="ECO:0000313" key="8">
    <source>
        <dbReference type="EMBL" id="MBW0585108.1"/>
    </source>
</evidence>
<dbReference type="GO" id="GO:0003964">
    <property type="term" value="F:RNA-directed DNA polymerase activity"/>
    <property type="evidence" value="ECO:0007669"/>
    <property type="project" value="UniProtKB-KW"/>
</dbReference>
<gene>
    <name evidence="8" type="ORF">O181_124823</name>
</gene>
<reference evidence="8" key="1">
    <citation type="submission" date="2021-03" db="EMBL/GenBank/DDBJ databases">
        <title>Draft genome sequence of rust myrtle Austropuccinia psidii MF-1, a brazilian biotype.</title>
        <authorList>
            <person name="Quecine M.C."/>
            <person name="Pachon D.M.R."/>
            <person name="Bonatelli M.L."/>
            <person name="Correr F.H."/>
            <person name="Franceschini L.M."/>
            <person name="Leite T.F."/>
            <person name="Margarido G.R.A."/>
            <person name="Almeida C.A."/>
            <person name="Ferrarezi J.A."/>
            <person name="Labate C.A."/>
        </authorList>
    </citation>
    <scope>NUCLEOTIDE SEQUENCE</scope>
    <source>
        <strain evidence="8">MF-1</strain>
    </source>
</reference>
<evidence type="ECO:0000313" key="9">
    <source>
        <dbReference type="Proteomes" id="UP000765509"/>
    </source>
</evidence>
<dbReference type="InterPro" id="IPR041373">
    <property type="entry name" value="RT_RNaseH"/>
</dbReference>